<dbReference type="RefSeq" id="WP_369498137.1">
    <property type="nucleotide sequence ID" value="NZ_JBFZPZ010000010.1"/>
</dbReference>
<dbReference type="Pfam" id="PF13942">
    <property type="entry name" value="Lipoprotein_20"/>
    <property type="match status" value="1"/>
</dbReference>
<name>A0ABV4A949_9ENTR</name>
<organism evidence="2 3">
    <name type="scientific">Pseudenterobacter timonensis</name>
    <dbReference type="NCBI Taxonomy" id="1755099"/>
    <lineage>
        <taxon>Bacteria</taxon>
        <taxon>Pseudomonadati</taxon>
        <taxon>Pseudomonadota</taxon>
        <taxon>Gammaproteobacteria</taxon>
        <taxon>Enterobacterales</taxon>
        <taxon>Enterobacteriaceae</taxon>
        <taxon>Pseudenterobacter</taxon>
    </lineage>
</organism>
<sequence>MNLSLVSMPHVFSRALRAIFSSSLIRALPCVILAGCVSHAPKSAISDKQHEKLPEHQLADFLSTDCNNIWALSGHEVEANPLFWLRGMDCAERLSPAAARAQAHQWADDTWQDAFKRGILLANARINPVERRTNTTRLDALSPQIPAQVRPLWQLWRDGQALQLQLAEERYRYSKLQQSSDGELDALRQQQQDLRDRLETTTRQLENLTDIERQLSTRKPASSYLPDGSKGEAQPAASDEPQSDSPQQEDVTP</sequence>
<reference evidence="2 3" key="1">
    <citation type="submission" date="2024-03" db="EMBL/GenBank/DDBJ databases">
        <title>Role of Flies in the Dissemination of Carbapenem-Resistant Enterobacteriaceae (CRE): An Epidemiological and Genomic Study in China.</title>
        <authorList>
            <person name="Chen K."/>
            <person name="Zhang R."/>
            <person name="Chen S."/>
        </authorList>
    </citation>
    <scope>NUCLEOTIDE SEQUENCE [LARGE SCALE GENOMIC DNA]</scope>
    <source>
        <strain evidence="3">fly-313</strain>
    </source>
</reference>
<dbReference type="EMBL" id="JBFZPZ010000010">
    <property type="protein sequence ID" value="MEX9253569.1"/>
    <property type="molecule type" value="Genomic_DNA"/>
</dbReference>
<keyword evidence="3" id="KW-1185">Reference proteome</keyword>
<keyword evidence="2" id="KW-0449">Lipoprotein</keyword>
<feature type="region of interest" description="Disordered" evidence="1">
    <location>
        <begin position="205"/>
        <end position="253"/>
    </location>
</feature>
<dbReference type="InterPro" id="IPR025262">
    <property type="entry name" value="QseG"/>
</dbReference>
<proteinExistence type="predicted"/>
<dbReference type="NCBIfam" id="NF007997">
    <property type="entry name" value="PRK10722.1"/>
    <property type="match status" value="1"/>
</dbReference>
<evidence type="ECO:0000313" key="3">
    <source>
        <dbReference type="Proteomes" id="UP001561463"/>
    </source>
</evidence>
<evidence type="ECO:0000256" key="1">
    <source>
        <dbReference type="SAM" id="MobiDB-lite"/>
    </source>
</evidence>
<evidence type="ECO:0000313" key="2">
    <source>
        <dbReference type="EMBL" id="MEX9253569.1"/>
    </source>
</evidence>
<gene>
    <name evidence="2" type="primary">qseG</name>
    <name evidence="2" type="ORF">AB7Z85_13795</name>
</gene>
<accession>A0ABV4A949</accession>
<protein>
    <submittedName>
        <fullName evidence="2">Two-component system QseEF-associated lipoprotein QseG</fullName>
    </submittedName>
</protein>
<comment type="caution">
    <text evidence="2">The sequence shown here is derived from an EMBL/GenBank/DDBJ whole genome shotgun (WGS) entry which is preliminary data.</text>
</comment>
<feature type="compositionally biased region" description="Polar residues" evidence="1">
    <location>
        <begin position="243"/>
        <end position="253"/>
    </location>
</feature>
<dbReference type="Proteomes" id="UP001561463">
    <property type="component" value="Unassembled WGS sequence"/>
</dbReference>